<keyword evidence="1" id="KW-1133">Transmembrane helix</keyword>
<keyword evidence="3" id="KW-1185">Reference proteome</keyword>
<name>A0A077MD18_9MICO</name>
<feature type="transmembrane region" description="Helical" evidence="1">
    <location>
        <begin position="12"/>
        <end position="27"/>
    </location>
</feature>
<keyword evidence="1" id="KW-0472">Membrane</keyword>
<dbReference type="STRING" id="1193518.BN13_740016"/>
<keyword evidence="1" id="KW-0812">Transmembrane</keyword>
<reference evidence="2 3" key="1">
    <citation type="journal article" date="2013" name="ISME J.">
        <title>A metabolic model for members of the genus Tetrasphaera involved in enhanced biological phosphorus removal.</title>
        <authorList>
            <person name="Kristiansen R."/>
            <person name="Nguyen H.T.T."/>
            <person name="Saunders A.M."/>
            <person name="Nielsen J.L."/>
            <person name="Wimmer R."/>
            <person name="Le V.Q."/>
            <person name="McIlroy S.J."/>
            <person name="Petrovski S."/>
            <person name="Seviour R.J."/>
            <person name="Calteau A."/>
            <person name="Nielsen K.L."/>
            <person name="Nielsen P.H."/>
        </authorList>
    </citation>
    <scope>NUCLEOTIDE SEQUENCE [LARGE SCALE GENOMIC DNA]</scope>
    <source>
        <strain evidence="2 3">Ben 74</strain>
    </source>
</reference>
<organism evidence="2 3">
    <name type="scientific">Nostocoides jenkinsii Ben 74</name>
    <dbReference type="NCBI Taxonomy" id="1193518"/>
    <lineage>
        <taxon>Bacteria</taxon>
        <taxon>Bacillati</taxon>
        <taxon>Actinomycetota</taxon>
        <taxon>Actinomycetes</taxon>
        <taxon>Micrococcales</taxon>
        <taxon>Intrasporangiaceae</taxon>
        <taxon>Nostocoides</taxon>
    </lineage>
</organism>
<accession>A0A077MD18</accession>
<evidence type="ECO:0000256" key="1">
    <source>
        <dbReference type="SAM" id="Phobius"/>
    </source>
</evidence>
<protein>
    <submittedName>
        <fullName evidence="2">Uncharacterized protein</fullName>
    </submittedName>
</protein>
<dbReference type="Proteomes" id="UP000035720">
    <property type="component" value="Unassembled WGS sequence"/>
</dbReference>
<sequence>MLDDVSPELRRALLGGVLAAAGLFVLFRVAGPARLVAIALVAAGAFHLNKTDPKRLTAVMVVLVGMFAWFAYRAWQRTT</sequence>
<comment type="caution">
    <text evidence="2">The sequence shown here is derived from an EMBL/GenBank/DDBJ whole genome shotgun (WGS) entry which is preliminary data.</text>
</comment>
<proteinExistence type="predicted"/>
<gene>
    <name evidence="2" type="ORF">BN13_740016</name>
</gene>
<evidence type="ECO:0000313" key="3">
    <source>
        <dbReference type="Proteomes" id="UP000035720"/>
    </source>
</evidence>
<feature type="transmembrane region" description="Helical" evidence="1">
    <location>
        <begin position="56"/>
        <end position="75"/>
    </location>
</feature>
<dbReference type="EMBL" id="CAJC01000188">
    <property type="protein sequence ID" value="CCI54494.1"/>
    <property type="molecule type" value="Genomic_DNA"/>
</dbReference>
<dbReference type="RefSeq" id="WP_048547038.1">
    <property type="nucleotide sequence ID" value="NZ_HF571038.1"/>
</dbReference>
<dbReference type="AlphaFoldDB" id="A0A077MD18"/>
<evidence type="ECO:0000313" key="2">
    <source>
        <dbReference type="EMBL" id="CCI54494.1"/>
    </source>
</evidence>